<reference evidence="4 5" key="1">
    <citation type="submission" date="2018-04" db="EMBL/GenBank/DDBJ databases">
        <authorList>
            <person name="Zhang X."/>
            <person name="Yuan J."/>
            <person name="Li F."/>
            <person name="Xiang J."/>
        </authorList>
    </citation>
    <scope>NUCLEOTIDE SEQUENCE [LARGE SCALE GENOMIC DNA]</scope>
    <source>
        <tissue evidence="4">Muscle</tissue>
    </source>
</reference>
<dbReference type="OrthoDB" id="9901850at2759"/>
<comment type="caution">
    <text evidence="4">The sequence shown here is derived from an EMBL/GenBank/DDBJ whole genome shotgun (WGS) entry which is preliminary data.</text>
</comment>
<evidence type="ECO:0000313" key="4">
    <source>
        <dbReference type="EMBL" id="ROT69987.1"/>
    </source>
</evidence>
<keyword evidence="1" id="KW-0175">Coiled coil</keyword>
<dbReference type="Proteomes" id="UP000283509">
    <property type="component" value="Unassembled WGS sequence"/>
</dbReference>
<feature type="domain" description="Spermatogenesis-associated protein 1 C-terminal" evidence="3">
    <location>
        <begin position="221"/>
        <end position="345"/>
    </location>
</feature>
<gene>
    <name evidence="4" type="ORF">C7M84_011733</name>
</gene>
<proteinExistence type="predicted"/>
<evidence type="ECO:0000259" key="3">
    <source>
        <dbReference type="Pfam" id="PF15743"/>
    </source>
</evidence>
<protein>
    <submittedName>
        <fullName evidence="4">Putative caldesmon isoform X2</fullName>
    </submittedName>
</protein>
<dbReference type="InterPro" id="IPR039062">
    <property type="entry name" value="SPAT1"/>
</dbReference>
<evidence type="ECO:0000256" key="2">
    <source>
        <dbReference type="SAM" id="MobiDB-lite"/>
    </source>
</evidence>
<keyword evidence="5" id="KW-1185">Reference proteome</keyword>
<accession>A0A3R7MUG6</accession>
<feature type="coiled-coil region" evidence="1">
    <location>
        <begin position="299"/>
        <end position="347"/>
    </location>
</feature>
<evidence type="ECO:0000256" key="1">
    <source>
        <dbReference type="SAM" id="Coils"/>
    </source>
</evidence>
<dbReference type="PANTHER" id="PTHR14421">
    <property type="entry name" value="SPERMATOGENESIS-ASSOCIATED PROTEIN 1"/>
    <property type="match status" value="1"/>
</dbReference>
<dbReference type="EMBL" id="QCYY01002485">
    <property type="protein sequence ID" value="ROT69987.1"/>
    <property type="molecule type" value="Genomic_DNA"/>
</dbReference>
<sequence>METLKASEKAGLDDGADDAKPSIEILSLNGGSAEATLAGLEGHSVSGPLASLQEGVIGGIEVDPGEIDMQTGKILASRPDHLTLTYEIDVAGGESLGDGGARRAAKVGGEAGRGRGAWVSDAEDGGLEELADAALEKESDPAEDADGRGVHRRKAKGSKLHKRKTQDKGKSAAQGGFFSPSLLLVQDRICVVFACIVTPGRKGTCRRSLYYSEWNLSPFQARELHEEIQRVREKRREKWWQQFSHERKLGTQLEERQGALRSELDSLHRRIIGSLVKRQPLVTGVRDEPSRKANYKISIIRLRHEIEDISRRVEAMNIKVEAETKLRSQAEREVKTLRSEVSRKKANVALSQTKTNLLKTANSLPPDLMIRMY</sequence>
<dbReference type="Pfam" id="PF15743">
    <property type="entry name" value="SPATA1_C"/>
    <property type="match status" value="1"/>
</dbReference>
<dbReference type="PANTHER" id="PTHR14421:SF3">
    <property type="entry name" value="SPERMATOGENESIS-ASSOCIATED PROTEIN 1"/>
    <property type="match status" value="1"/>
</dbReference>
<dbReference type="InterPro" id="IPR031478">
    <property type="entry name" value="SPATA1_C"/>
</dbReference>
<feature type="compositionally biased region" description="Basic residues" evidence="2">
    <location>
        <begin position="150"/>
        <end position="165"/>
    </location>
</feature>
<feature type="compositionally biased region" description="Basic and acidic residues" evidence="2">
    <location>
        <begin position="134"/>
        <end position="149"/>
    </location>
</feature>
<feature type="region of interest" description="Disordered" evidence="2">
    <location>
        <begin position="134"/>
        <end position="173"/>
    </location>
</feature>
<organism evidence="4 5">
    <name type="scientific">Penaeus vannamei</name>
    <name type="common">Whiteleg shrimp</name>
    <name type="synonym">Litopenaeus vannamei</name>
    <dbReference type="NCBI Taxonomy" id="6689"/>
    <lineage>
        <taxon>Eukaryota</taxon>
        <taxon>Metazoa</taxon>
        <taxon>Ecdysozoa</taxon>
        <taxon>Arthropoda</taxon>
        <taxon>Crustacea</taxon>
        <taxon>Multicrustacea</taxon>
        <taxon>Malacostraca</taxon>
        <taxon>Eumalacostraca</taxon>
        <taxon>Eucarida</taxon>
        <taxon>Decapoda</taxon>
        <taxon>Dendrobranchiata</taxon>
        <taxon>Penaeoidea</taxon>
        <taxon>Penaeidae</taxon>
        <taxon>Penaeus</taxon>
    </lineage>
</organism>
<dbReference type="AlphaFoldDB" id="A0A3R7MUG6"/>
<reference evidence="4 5" key="2">
    <citation type="submission" date="2019-01" db="EMBL/GenBank/DDBJ databases">
        <title>The decoding of complex shrimp genome reveals the adaptation for benthos swimmer, frequently molting mechanism and breeding impact on genome.</title>
        <authorList>
            <person name="Sun Y."/>
            <person name="Gao Y."/>
            <person name="Yu Y."/>
        </authorList>
    </citation>
    <scope>NUCLEOTIDE SEQUENCE [LARGE SCALE GENOMIC DNA]</scope>
    <source>
        <tissue evidence="4">Muscle</tissue>
    </source>
</reference>
<evidence type="ECO:0000313" key="5">
    <source>
        <dbReference type="Proteomes" id="UP000283509"/>
    </source>
</evidence>
<name>A0A3R7MUG6_PENVA</name>